<comment type="caution">
    <text evidence="2">The sequence shown here is derived from an EMBL/GenBank/DDBJ whole genome shotgun (WGS) entry which is preliminary data.</text>
</comment>
<proteinExistence type="predicted"/>
<reference evidence="2 3" key="1">
    <citation type="submission" date="2021-03" db="EMBL/GenBank/DDBJ databases">
        <title>Genomic Encyclopedia of Type Strains, Phase IV (KMG-IV): sequencing the most valuable type-strain genomes for metagenomic binning, comparative biology and taxonomic classification.</title>
        <authorList>
            <person name="Goeker M."/>
        </authorList>
    </citation>
    <scope>NUCLEOTIDE SEQUENCE [LARGE SCALE GENOMIC DNA]</scope>
    <source>
        <strain evidence="2 3">DSM 25790</strain>
    </source>
</reference>
<feature type="transmembrane region" description="Helical" evidence="1">
    <location>
        <begin position="81"/>
        <end position="102"/>
    </location>
</feature>
<keyword evidence="1" id="KW-1133">Transmembrane helix</keyword>
<dbReference type="Proteomes" id="UP001519294">
    <property type="component" value="Unassembled WGS sequence"/>
</dbReference>
<feature type="transmembrane region" description="Helical" evidence="1">
    <location>
        <begin position="108"/>
        <end position="130"/>
    </location>
</feature>
<keyword evidence="1" id="KW-0472">Membrane</keyword>
<feature type="transmembrane region" description="Helical" evidence="1">
    <location>
        <begin position="137"/>
        <end position="160"/>
    </location>
</feature>
<dbReference type="EMBL" id="JAGIKX010000014">
    <property type="protein sequence ID" value="MBP2257814.1"/>
    <property type="molecule type" value="Genomic_DNA"/>
</dbReference>
<evidence type="ECO:0000313" key="2">
    <source>
        <dbReference type="EMBL" id="MBP2257814.1"/>
    </source>
</evidence>
<keyword evidence="3" id="KW-1185">Reference proteome</keyword>
<evidence type="ECO:0000313" key="3">
    <source>
        <dbReference type="Proteomes" id="UP001519294"/>
    </source>
</evidence>
<accession>A0ABS4S8S2</accession>
<gene>
    <name evidence="2" type="ORF">J2Z81_001768</name>
</gene>
<name>A0ABS4S8S2_9BACI</name>
<organism evidence="2 3">
    <name type="scientific">Virgibacillus alimentarius</name>
    <dbReference type="NCBI Taxonomy" id="698769"/>
    <lineage>
        <taxon>Bacteria</taxon>
        <taxon>Bacillati</taxon>
        <taxon>Bacillota</taxon>
        <taxon>Bacilli</taxon>
        <taxon>Bacillales</taxon>
        <taxon>Bacillaceae</taxon>
        <taxon>Virgibacillus</taxon>
    </lineage>
</organism>
<sequence>MNKEQFLNQLDKSLKNLSQKERKDIIRDFEEHFAFGQQEGKTEEEIAASLGQPNQIAKELLATYHLEQVEATATAGNVMRALWAVIGLGFFNLVIVLGPFIGLAAVVLAGWTVGVVFAASPLLVLFNAVIYPETFVLFDLFFSIALTGLGLFIAIGMYYVTRVLTSGFIHYLRFNVKLVKGGMKHD</sequence>
<protein>
    <submittedName>
        <fullName evidence="2">Membrane protein</fullName>
    </submittedName>
</protein>
<evidence type="ECO:0000256" key="1">
    <source>
        <dbReference type="SAM" id="Phobius"/>
    </source>
</evidence>
<keyword evidence="1" id="KW-0812">Transmembrane</keyword>
<dbReference type="Pfam" id="PF22564">
    <property type="entry name" value="HAAS"/>
    <property type="match status" value="1"/>
</dbReference>
<dbReference type="RefSeq" id="WP_029265942.1">
    <property type="nucleotide sequence ID" value="NZ_JAGIKX010000014.1"/>
</dbReference>